<accession>A0ABX4MCQ3</accession>
<proteinExistence type="predicted"/>
<evidence type="ECO:0000313" key="3">
    <source>
        <dbReference type="Proteomes" id="UP000194577"/>
    </source>
</evidence>
<name>A0ABX4MCQ3_9ACTO</name>
<keyword evidence="1" id="KW-0812">Transmembrane</keyword>
<feature type="transmembrane region" description="Helical" evidence="1">
    <location>
        <begin position="106"/>
        <end position="130"/>
    </location>
</feature>
<sequence>MNRLTLQTMRTRMAVIFAAVFLVGVVIAGAFPASRSSLLGIFFGLVAGSAAVAAAYGLVRRRVRHGAGGAPLSMESPAMVGLWTSLLPIGMGLSVVAQRIESDAGGLVLGAAAIVVLLASVAGNATVIAARGRAAGKGEA</sequence>
<evidence type="ECO:0000313" key="2">
    <source>
        <dbReference type="EMBL" id="PHP53237.1"/>
    </source>
</evidence>
<protein>
    <submittedName>
        <fullName evidence="2">Uncharacterized protein</fullName>
    </submittedName>
</protein>
<keyword evidence="3" id="KW-1185">Reference proteome</keyword>
<keyword evidence="1" id="KW-1133">Transmembrane helix</keyword>
<keyword evidence="1" id="KW-0472">Membrane</keyword>
<feature type="transmembrane region" description="Helical" evidence="1">
    <location>
        <begin position="80"/>
        <end position="100"/>
    </location>
</feature>
<comment type="caution">
    <text evidence="2">The sequence shown here is derived from an EMBL/GenBank/DDBJ whole genome shotgun (WGS) entry which is preliminary data.</text>
</comment>
<evidence type="ECO:0000256" key="1">
    <source>
        <dbReference type="SAM" id="Phobius"/>
    </source>
</evidence>
<feature type="transmembrane region" description="Helical" evidence="1">
    <location>
        <begin position="38"/>
        <end position="59"/>
    </location>
</feature>
<reference evidence="2 3" key="1">
    <citation type="submission" date="2017-10" db="EMBL/GenBank/DDBJ databases">
        <title>Draft genome sequence of cellulolytic Actinomyces sp CtC72 isolated from cattle rumen fluid.</title>
        <authorList>
            <person name="Joshi A.J."/>
            <person name="Vasudevan G."/>
            <person name="Lanjekar V.B."/>
            <person name="Hivarkar S."/>
            <person name="Engineer A."/>
            <person name="Pore S.D."/>
            <person name="Dhakephalkar P.K."/>
            <person name="Dagar S."/>
        </authorList>
    </citation>
    <scope>NUCLEOTIDE SEQUENCE [LARGE SCALE GENOMIC DNA]</scope>
    <source>
        <strain evidence="3">CtC72</strain>
    </source>
</reference>
<dbReference type="Proteomes" id="UP000194577">
    <property type="component" value="Unassembled WGS sequence"/>
</dbReference>
<gene>
    <name evidence="2" type="ORF">BW737_003840</name>
</gene>
<organism evidence="2 3">
    <name type="scientific">Actinomyces ruminis</name>
    <dbReference type="NCBI Taxonomy" id="1937003"/>
    <lineage>
        <taxon>Bacteria</taxon>
        <taxon>Bacillati</taxon>
        <taxon>Actinomycetota</taxon>
        <taxon>Actinomycetes</taxon>
        <taxon>Actinomycetales</taxon>
        <taxon>Actinomycetaceae</taxon>
        <taxon>Actinomyces</taxon>
    </lineage>
</organism>
<dbReference type="EMBL" id="MTPX02000026">
    <property type="protein sequence ID" value="PHP53237.1"/>
    <property type="molecule type" value="Genomic_DNA"/>
</dbReference>